<dbReference type="PANTHER" id="PTHR24353">
    <property type="entry name" value="CYCLIC NUCLEOTIDE-DEPENDENT PROTEIN KINASE"/>
    <property type="match status" value="1"/>
</dbReference>
<protein>
    <submittedName>
        <fullName evidence="7">Camp-dependent protein kinase catalytic subunit alpha-like protein</fullName>
    </submittedName>
</protein>
<dbReference type="GO" id="GO:0005524">
    <property type="term" value="F:ATP binding"/>
    <property type="evidence" value="ECO:0007669"/>
    <property type="project" value="UniProtKB-KW"/>
</dbReference>
<keyword evidence="3" id="KW-0547">Nucleotide-binding</keyword>
<dbReference type="AlphaFoldDB" id="A0A170X0J7"/>
<dbReference type="PROSITE" id="PS50011">
    <property type="entry name" value="PROTEIN_KINASE_DOM"/>
    <property type="match status" value="1"/>
</dbReference>
<reference evidence="7" key="2">
    <citation type="journal article" date="2017" name="J. Med. Entomol.">
        <title>Transcriptome Analysis of the Triatoma infestans (Hemiptera: Reduviidae) Integument.</title>
        <authorList>
            <person name="Calderon-Fernandez G.M."/>
            <person name="Moriconi D.E."/>
            <person name="Dulbecco A.B."/>
            <person name="Juarez M.P."/>
        </authorList>
    </citation>
    <scope>NUCLEOTIDE SEQUENCE</scope>
    <source>
        <strain evidence="7">Int1</strain>
        <tissue evidence="7">Integument</tissue>
    </source>
</reference>
<dbReference type="PANTHER" id="PTHR24353:SF153">
    <property type="entry name" value="CAMP-DEPENDENT PROTEIN KINASE CATALYTIC SUBUNIT 1"/>
    <property type="match status" value="1"/>
</dbReference>
<evidence type="ECO:0000256" key="3">
    <source>
        <dbReference type="ARBA" id="ARBA00022741"/>
    </source>
</evidence>
<evidence type="ECO:0000313" key="7">
    <source>
        <dbReference type="EMBL" id="JAR98387.1"/>
    </source>
</evidence>
<keyword evidence="4 7" id="KW-0418">Kinase</keyword>
<dbReference type="GO" id="GO:0005634">
    <property type="term" value="C:nucleus"/>
    <property type="evidence" value="ECO:0007669"/>
    <property type="project" value="TreeGrafter"/>
</dbReference>
<dbReference type="InterPro" id="IPR011009">
    <property type="entry name" value="Kinase-like_dom_sf"/>
</dbReference>
<dbReference type="SUPFAM" id="SSF56112">
    <property type="entry name" value="Protein kinase-like (PK-like)"/>
    <property type="match status" value="1"/>
</dbReference>
<evidence type="ECO:0000256" key="5">
    <source>
        <dbReference type="ARBA" id="ARBA00022840"/>
    </source>
</evidence>
<dbReference type="GO" id="GO:0005952">
    <property type="term" value="C:cAMP-dependent protein kinase complex"/>
    <property type="evidence" value="ECO:0007669"/>
    <property type="project" value="TreeGrafter"/>
</dbReference>
<evidence type="ECO:0000256" key="1">
    <source>
        <dbReference type="ARBA" id="ARBA00022527"/>
    </source>
</evidence>
<dbReference type="EMBL" id="GEMB01004913">
    <property type="protein sequence ID" value="JAR98387.1"/>
    <property type="molecule type" value="Transcribed_RNA"/>
</dbReference>
<accession>A0A170X0J7</accession>
<sequence>MTKFPFIGHLEFYISDEERIFLGFPFIAGQTLRTYLLEDIRLDEQLIKFYTVQIVLAIEYLHYMNILYRNLKPENILIQPNGYIKLIGFTKANL</sequence>
<dbReference type="Gene3D" id="3.30.200.20">
    <property type="entry name" value="Phosphorylase Kinase, domain 1"/>
    <property type="match status" value="1"/>
</dbReference>
<evidence type="ECO:0000256" key="4">
    <source>
        <dbReference type="ARBA" id="ARBA00022777"/>
    </source>
</evidence>
<dbReference type="InterPro" id="IPR000719">
    <property type="entry name" value="Prot_kinase_dom"/>
</dbReference>
<proteinExistence type="predicted"/>
<dbReference type="GO" id="GO:0004691">
    <property type="term" value="F:cAMP-dependent protein kinase activity"/>
    <property type="evidence" value="ECO:0007669"/>
    <property type="project" value="TreeGrafter"/>
</dbReference>
<reference evidence="7" key="1">
    <citation type="submission" date="2016-04" db="EMBL/GenBank/DDBJ databases">
        <authorList>
            <person name="Calderon-Fernandez G.M.Sr."/>
        </authorList>
    </citation>
    <scope>NUCLEOTIDE SEQUENCE</scope>
    <source>
        <strain evidence="7">Int1</strain>
        <tissue evidence="7">Integument</tissue>
    </source>
</reference>
<organism evidence="7">
    <name type="scientific">Triatoma infestans</name>
    <name type="common">Assassin bug</name>
    <dbReference type="NCBI Taxonomy" id="30076"/>
    <lineage>
        <taxon>Eukaryota</taxon>
        <taxon>Metazoa</taxon>
        <taxon>Ecdysozoa</taxon>
        <taxon>Arthropoda</taxon>
        <taxon>Hexapoda</taxon>
        <taxon>Insecta</taxon>
        <taxon>Pterygota</taxon>
        <taxon>Neoptera</taxon>
        <taxon>Paraneoptera</taxon>
        <taxon>Hemiptera</taxon>
        <taxon>Heteroptera</taxon>
        <taxon>Panheteroptera</taxon>
        <taxon>Cimicomorpha</taxon>
        <taxon>Reduviidae</taxon>
        <taxon>Triatominae</taxon>
        <taxon>Triatoma</taxon>
    </lineage>
</organism>
<evidence type="ECO:0000256" key="2">
    <source>
        <dbReference type="ARBA" id="ARBA00022679"/>
    </source>
</evidence>
<dbReference type="GO" id="GO:0005829">
    <property type="term" value="C:cytosol"/>
    <property type="evidence" value="ECO:0007669"/>
    <property type="project" value="TreeGrafter"/>
</dbReference>
<evidence type="ECO:0000259" key="6">
    <source>
        <dbReference type="PROSITE" id="PS50011"/>
    </source>
</evidence>
<feature type="domain" description="Protein kinase" evidence="6">
    <location>
        <begin position="1"/>
        <end position="94"/>
    </location>
</feature>
<keyword evidence="5" id="KW-0067">ATP-binding</keyword>
<dbReference type="Pfam" id="PF00069">
    <property type="entry name" value="Pkinase"/>
    <property type="match status" value="1"/>
</dbReference>
<name>A0A170X0J7_TRIIF</name>
<dbReference type="Gene3D" id="1.10.510.10">
    <property type="entry name" value="Transferase(Phosphotransferase) domain 1"/>
    <property type="match status" value="1"/>
</dbReference>
<keyword evidence="2" id="KW-0808">Transferase</keyword>
<keyword evidence="1" id="KW-0723">Serine/threonine-protein kinase</keyword>